<dbReference type="Proteomes" id="UP000677457">
    <property type="component" value="Unassembled WGS sequence"/>
</dbReference>
<dbReference type="GO" id="GO:0000270">
    <property type="term" value="P:peptidoglycan metabolic process"/>
    <property type="evidence" value="ECO:0007669"/>
    <property type="project" value="UniProtKB-UniRule"/>
</dbReference>
<comment type="similarity">
    <text evidence="3 4">Belongs to the RlpA family.</text>
</comment>
<dbReference type="Gene3D" id="2.40.40.10">
    <property type="entry name" value="RlpA-like domain"/>
    <property type="match status" value="1"/>
</dbReference>
<dbReference type="Proteomes" id="UP000315983">
    <property type="component" value="Unassembled WGS sequence"/>
</dbReference>
<evidence type="ECO:0000313" key="9">
    <source>
        <dbReference type="Proteomes" id="UP000315983"/>
    </source>
</evidence>
<dbReference type="GO" id="GO:0008932">
    <property type="term" value="F:lytic endotransglycosylase activity"/>
    <property type="evidence" value="ECO:0007669"/>
    <property type="project" value="UniProtKB-UniRule"/>
</dbReference>
<reference evidence="8 9" key="1">
    <citation type="submission" date="2019-06" db="EMBL/GenBank/DDBJ databases">
        <title>Sequencing the genomes of 1000 actinobacteria strains.</title>
        <authorList>
            <person name="Klenk H.-P."/>
        </authorList>
    </citation>
    <scope>NUCLEOTIDE SEQUENCE [LARGE SCALE GENOMIC DNA]</scope>
    <source>
        <strain evidence="8 9">DSM 44819</strain>
    </source>
</reference>
<accession>A0A542XJW4</accession>
<feature type="compositionally biased region" description="Polar residues" evidence="5">
    <location>
        <begin position="87"/>
        <end position="111"/>
    </location>
</feature>
<comment type="caution">
    <text evidence="8">The sequence shown here is derived from an EMBL/GenBank/DDBJ whole genome shotgun (WGS) entry which is preliminary data.</text>
</comment>
<dbReference type="InterPro" id="IPR009009">
    <property type="entry name" value="RlpA-like_DPBB"/>
</dbReference>
<dbReference type="EMBL" id="BOQM01000009">
    <property type="protein sequence ID" value="GIM83721.1"/>
    <property type="molecule type" value="Genomic_DNA"/>
</dbReference>
<evidence type="ECO:0000313" key="7">
    <source>
        <dbReference type="EMBL" id="GIM83721.1"/>
    </source>
</evidence>
<dbReference type="GO" id="GO:0071555">
    <property type="term" value="P:cell wall organization"/>
    <property type="evidence" value="ECO:0007669"/>
    <property type="project" value="UniProtKB-KW"/>
</dbReference>
<dbReference type="EC" id="4.2.2.-" evidence="3"/>
<evidence type="ECO:0000313" key="8">
    <source>
        <dbReference type="EMBL" id="TQL36126.1"/>
    </source>
</evidence>
<name>A0A542XJW4_SALAC</name>
<evidence type="ECO:0000259" key="6">
    <source>
        <dbReference type="Pfam" id="PF03330"/>
    </source>
</evidence>
<dbReference type="PANTHER" id="PTHR34183:SF8">
    <property type="entry name" value="ENDOLYTIC PEPTIDOGLYCAN TRANSGLYCOSYLASE RLPA-RELATED"/>
    <property type="match status" value="1"/>
</dbReference>
<evidence type="ECO:0000256" key="5">
    <source>
        <dbReference type="SAM" id="MobiDB-lite"/>
    </source>
</evidence>
<dbReference type="InterPro" id="IPR034718">
    <property type="entry name" value="RlpA"/>
</dbReference>
<evidence type="ECO:0000256" key="3">
    <source>
        <dbReference type="HAMAP-Rule" id="MF_02071"/>
    </source>
</evidence>
<organism evidence="8 9">
    <name type="scientific">Salinispora arenicola</name>
    <dbReference type="NCBI Taxonomy" id="168697"/>
    <lineage>
        <taxon>Bacteria</taxon>
        <taxon>Bacillati</taxon>
        <taxon>Actinomycetota</taxon>
        <taxon>Actinomycetes</taxon>
        <taxon>Micromonosporales</taxon>
        <taxon>Micromonosporaceae</taxon>
        <taxon>Salinispora</taxon>
    </lineage>
</organism>
<evidence type="ECO:0000313" key="10">
    <source>
        <dbReference type="Proteomes" id="UP000677457"/>
    </source>
</evidence>
<dbReference type="AlphaFoldDB" id="A0A542XJW4"/>
<keyword evidence="8" id="KW-0449">Lipoprotein</keyword>
<dbReference type="RefSeq" id="WP_016810433.1">
    <property type="nucleotide sequence ID" value="NZ_BOQM01000009.1"/>
</dbReference>
<dbReference type="SUPFAM" id="SSF50685">
    <property type="entry name" value="Barwin-like endoglucanases"/>
    <property type="match status" value="1"/>
</dbReference>
<keyword evidence="1 3" id="KW-0456">Lyase</keyword>
<dbReference type="EMBL" id="VFOL01000001">
    <property type="protein sequence ID" value="TQL36126.1"/>
    <property type="molecule type" value="Genomic_DNA"/>
</dbReference>
<dbReference type="GeneID" id="93770518"/>
<dbReference type="CDD" id="cd22268">
    <property type="entry name" value="DPBB_RlpA-like"/>
    <property type="match status" value="1"/>
</dbReference>
<feature type="compositionally biased region" description="Low complexity" evidence="5">
    <location>
        <begin position="56"/>
        <end position="85"/>
    </location>
</feature>
<dbReference type="PANTHER" id="PTHR34183">
    <property type="entry name" value="ENDOLYTIC PEPTIDOGLYCAN TRANSGLYCOSYLASE RLPA"/>
    <property type="match status" value="1"/>
</dbReference>
<dbReference type="InterPro" id="IPR012997">
    <property type="entry name" value="RplA"/>
</dbReference>
<dbReference type="Pfam" id="PF03330">
    <property type="entry name" value="DPBB_1"/>
    <property type="match status" value="1"/>
</dbReference>
<keyword evidence="2 3" id="KW-0961">Cell wall biogenesis/degradation</keyword>
<evidence type="ECO:0000256" key="4">
    <source>
        <dbReference type="RuleBase" id="RU003495"/>
    </source>
</evidence>
<feature type="domain" description="RlpA-like protein double-psi beta-barrel" evidence="6">
    <location>
        <begin position="120"/>
        <end position="203"/>
    </location>
</feature>
<reference evidence="7 10" key="2">
    <citation type="submission" date="2021-03" db="EMBL/GenBank/DDBJ databases">
        <title>Whole genome shotgun sequence of Salinispora arenicola NBRC 105043.</title>
        <authorList>
            <person name="Komaki H."/>
            <person name="Tamura T."/>
        </authorList>
    </citation>
    <scope>NUCLEOTIDE SEQUENCE [LARGE SCALE GENOMIC DNA]</scope>
    <source>
        <strain evidence="7 10">NBRC 105043</strain>
    </source>
</reference>
<comment type="function">
    <text evidence="3">Lytic transglycosylase with a strong preference for naked glycan strands that lack stem peptides.</text>
</comment>
<keyword evidence="10" id="KW-1185">Reference proteome</keyword>
<protein>
    <recommendedName>
        <fullName evidence="3">Probable endolytic peptidoglycan transglycosylase RlpA</fullName>
        <ecNumber evidence="3">4.2.2.-</ecNumber>
    </recommendedName>
</protein>
<dbReference type="NCBIfam" id="TIGR00413">
    <property type="entry name" value="rlpA"/>
    <property type="match status" value="1"/>
</dbReference>
<feature type="region of interest" description="Disordered" evidence="5">
    <location>
        <begin position="39"/>
        <end position="116"/>
    </location>
</feature>
<evidence type="ECO:0000256" key="1">
    <source>
        <dbReference type="ARBA" id="ARBA00023239"/>
    </source>
</evidence>
<proteinExistence type="inferred from homology"/>
<sequence length="207" mass="20763">MAGRHARTRRFSPTAIAATAAVGVALAIGGTVGAVRLTSGDVSDRSVAVAPTEVDPPAAASAPPSGSPSASGSPSLPSPIASPASVRKTQAPSRSKPRTATPQPTATNSSAPAVETGSCGASYYSEGQLTASGAPFDPSAMTAAHKTLPFDTRVRVTNPATGTSVTVRINDRGPFVEGRCIDLSRAAFAEIAPLSAGHVEVRYEVLG</sequence>
<evidence type="ECO:0000256" key="2">
    <source>
        <dbReference type="ARBA" id="ARBA00023316"/>
    </source>
</evidence>
<dbReference type="HAMAP" id="MF_02071">
    <property type="entry name" value="RlpA"/>
    <property type="match status" value="1"/>
</dbReference>
<dbReference type="InterPro" id="IPR036908">
    <property type="entry name" value="RlpA-like_sf"/>
</dbReference>
<gene>
    <name evidence="3" type="primary">rlpA</name>
    <name evidence="8" type="ORF">FB564_1204</name>
    <name evidence="7" type="ORF">Sar04_13620</name>
</gene>